<evidence type="ECO:0000313" key="3">
    <source>
        <dbReference type="Proteomes" id="UP000275267"/>
    </source>
</evidence>
<accession>A0A3L6RCE9</accession>
<comment type="caution">
    <text evidence="2">The sequence shown here is derived from an EMBL/GenBank/DDBJ whole genome shotgun (WGS) entry which is preliminary data.</text>
</comment>
<evidence type="ECO:0000256" key="1">
    <source>
        <dbReference type="SAM" id="MobiDB-lite"/>
    </source>
</evidence>
<evidence type="ECO:0000313" key="2">
    <source>
        <dbReference type="EMBL" id="RLN00489.1"/>
    </source>
</evidence>
<organism evidence="2 3">
    <name type="scientific">Panicum miliaceum</name>
    <name type="common">Proso millet</name>
    <name type="synonym">Broomcorn millet</name>
    <dbReference type="NCBI Taxonomy" id="4540"/>
    <lineage>
        <taxon>Eukaryota</taxon>
        <taxon>Viridiplantae</taxon>
        <taxon>Streptophyta</taxon>
        <taxon>Embryophyta</taxon>
        <taxon>Tracheophyta</taxon>
        <taxon>Spermatophyta</taxon>
        <taxon>Magnoliopsida</taxon>
        <taxon>Liliopsida</taxon>
        <taxon>Poales</taxon>
        <taxon>Poaceae</taxon>
        <taxon>PACMAD clade</taxon>
        <taxon>Panicoideae</taxon>
        <taxon>Panicodae</taxon>
        <taxon>Paniceae</taxon>
        <taxon>Panicinae</taxon>
        <taxon>Panicum</taxon>
        <taxon>Panicum sect. Panicum</taxon>
    </lineage>
</organism>
<gene>
    <name evidence="2" type="ORF">C2845_PM06G15300</name>
</gene>
<protein>
    <submittedName>
        <fullName evidence="2">NAC transcription factor 29-like</fullName>
    </submittedName>
</protein>
<feature type="region of interest" description="Disordered" evidence="1">
    <location>
        <begin position="153"/>
        <end position="180"/>
    </location>
</feature>
<dbReference type="OrthoDB" id="1921961at2759"/>
<feature type="compositionally biased region" description="Basic and acidic residues" evidence="1">
    <location>
        <begin position="47"/>
        <end position="56"/>
    </location>
</feature>
<proteinExistence type="predicted"/>
<reference evidence="3" key="1">
    <citation type="journal article" date="2019" name="Nat. Commun.">
        <title>The genome of broomcorn millet.</title>
        <authorList>
            <person name="Zou C."/>
            <person name="Miki D."/>
            <person name="Li D."/>
            <person name="Tang Q."/>
            <person name="Xiao L."/>
            <person name="Rajput S."/>
            <person name="Deng P."/>
            <person name="Jia W."/>
            <person name="Huang R."/>
            <person name="Zhang M."/>
            <person name="Sun Y."/>
            <person name="Hu J."/>
            <person name="Fu X."/>
            <person name="Schnable P.S."/>
            <person name="Li F."/>
            <person name="Zhang H."/>
            <person name="Feng B."/>
            <person name="Zhu X."/>
            <person name="Liu R."/>
            <person name="Schnable J.C."/>
            <person name="Zhu J.-K."/>
            <person name="Zhang H."/>
        </authorList>
    </citation>
    <scope>NUCLEOTIDE SEQUENCE [LARGE SCALE GENOMIC DNA]</scope>
</reference>
<feature type="region of interest" description="Disordered" evidence="1">
    <location>
        <begin position="20"/>
        <end position="59"/>
    </location>
</feature>
<sequence>MRLDDWVLCRIHKKSNNFQFSDQDQEGSTVEEESLDNNLNGASPKSEANDDHDHQFHPTTMTMSKSYSITDLLNTIDYSALAQLLDGPAEPEPPLIYPTTTQTHEALLNYNNNVNNNSHFNLPQVDACSSDYVAPNNCNGLKRTRVMTMDGAESSFDDGSSNFSRKLKLPSDSRSSGHGHFGSTSSYCNQQLVDTSGFQYSSLLSYPFLEMQ</sequence>
<dbReference type="EMBL" id="PQIB02000009">
    <property type="protein sequence ID" value="RLN00489.1"/>
    <property type="molecule type" value="Genomic_DNA"/>
</dbReference>
<dbReference type="AlphaFoldDB" id="A0A3L6RCE9"/>
<feature type="compositionally biased region" description="Acidic residues" evidence="1">
    <location>
        <begin position="23"/>
        <end position="35"/>
    </location>
</feature>
<keyword evidence="3" id="KW-1185">Reference proteome</keyword>
<dbReference type="STRING" id="4540.A0A3L6RCE9"/>
<dbReference type="Proteomes" id="UP000275267">
    <property type="component" value="Unassembled WGS sequence"/>
</dbReference>
<name>A0A3L6RCE9_PANMI</name>